<protein>
    <recommendedName>
        <fullName evidence="4">rhomboid protease</fullName>
        <ecNumber evidence="4">3.4.21.105</ecNumber>
    </recommendedName>
</protein>
<gene>
    <name evidence="12" type="primary">RBD2</name>
    <name evidence="12" type="ORF">SLS56_011900</name>
</gene>
<proteinExistence type="inferred from homology"/>
<evidence type="ECO:0000256" key="2">
    <source>
        <dbReference type="ARBA" id="ARBA00004141"/>
    </source>
</evidence>
<keyword evidence="5 12" id="KW-0645">Protease</keyword>
<name>A0ABR3SAA6_9PEZI</name>
<feature type="transmembrane region" description="Helical" evidence="10">
    <location>
        <begin position="122"/>
        <end position="142"/>
    </location>
</feature>
<dbReference type="InterPro" id="IPR035952">
    <property type="entry name" value="Rhomboid-like_sf"/>
</dbReference>
<dbReference type="GO" id="GO:0008233">
    <property type="term" value="F:peptidase activity"/>
    <property type="evidence" value="ECO:0007669"/>
    <property type="project" value="UniProtKB-KW"/>
</dbReference>
<feature type="domain" description="Peptidase S54 rhomboid" evidence="11">
    <location>
        <begin position="86"/>
        <end position="225"/>
    </location>
</feature>
<keyword evidence="6 10" id="KW-0812">Transmembrane</keyword>
<dbReference type="Proteomes" id="UP001521116">
    <property type="component" value="Unassembled WGS sequence"/>
</dbReference>
<evidence type="ECO:0000256" key="1">
    <source>
        <dbReference type="ARBA" id="ARBA00000156"/>
    </source>
</evidence>
<feature type="transmembrane region" description="Helical" evidence="10">
    <location>
        <begin position="16"/>
        <end position="37"/>
    </location>
</feature>
<keyword evidence="13" id="KW-1185">Reference proteome</keyword>
<comment type="catalytic activity">
    <reaction evidence="1">
        <text>Cleaves type-1 transmembrane domains using a catalytic dyad composed of serine and histidine that are contributed by different transmembrane domains.</text>
        <dbReference type="EC" id="3.4.21.105"/>
    </reaction>
</comment>
<evidence type="ECO:0000256" key="6">
    <source>
        <dbReference type="ARBA" id="ARBA00022692"/>
    </source>
</evidence>
<dbReference type="InterPro" id="IPR022764">
    <property type="entry name" value="Peptidase_S54_rhomboid_dom"/>
</dbReference>
<evidence type="ECO:0000256" key="8">
    <source>
        <dbReference type="ARBA" id="ARBA00022989"/>
    </source>
</evidence>
<dbReference type="GO" id="GO:0006508">
    <property type="term" value="P:proteolysis"/>
    <property type="evidence" value="ECO:0007669"/>
    <property type="project" value="UniProtKB-KW"/>
</dbReference>
<keyword evidence="8 10" id="KW-1133">Transmembrane helix</keyword>
<evidence type="ECO:0000256" key="9">
    <source>
        <dbReference type="ARBA" id="ARBA00023136"/>
    </source>
</evidence>
<reference evidence="12 13" key="1">
    <citation type="submission" date="2024-02" db="EMBL/GenBank/DDBJ databases">
        <title>De novo assembly and annotation of 12 fungi associated with fruit tree decline syndrome in Ontario, Canada.</title>
        <authorList>
            <person name="Sulman M."/>
            <person name="Ellouze W."/>
            <person name="Ilyukhin E."/>
        </authorList>
    </citation>
    <scope>NUCLEOTIDE SEQUENCE [LARGE SCALE GENOMIC DNA]</scope>
    <source>
        <strain evidence="12 13">M1-105</strain>
    </source>
</reference>
<dbReference type="EMBL" id="JAJVDC020000330">
    <property type="protein sequence ID" value="KAL1615184.1"/>
    <property type="molecule type" value="Genomic_DNA"/>
</dbReference>
<feature type="transmembrane region" description="Helical" evidence="10">
    <location>
        <begin position="76"/>
        <end position="102"/>
    </location>
</feature>
<organism evidence="12 13">
    <name type="scientific">Neofusicoccum ribis</name>
    <dbReference type="NCBI Taxonomy" id="45134"/>
    <lineage>
        <taxon>Eukaryota</taxon>
        <taxon>Fungi</taxon>
        <taxon>Dikarya</taxon>
        <taxon>Ascomycota</taxon>
        <taxon>Pezizomycotina</taxon>
        <taxon>Dothideomycetes</taxon>
        <taxon>Dothideomycetes incertae sedis</taxon>
        <taxon>Botryosphaeriales</taxon>
        <taxon>Botryosphaeriaceae</taxon>
        <taxon>Neofusicoccum</taxon>
    </lineage>
</organism>
<dbReference type="PANTHER" id="PTHR43066:SF1">
    <property type="entry name" value="RHOMBOID PROTEIN 2"/>
    <property type="match status" value="1"/>
</dbReference>
<feature type="transmembrane region" description="Helical" evidence="10">
    <location>
        <begin position="193"/>
        <end position="221"/>
    </location>
</feature>
<dbReference type="PANTHER" id="PTHR43066">
    <property type="entry name" value="RHOMBOID-RELATED PROTEIN"/>
    <property type="match status" value="1"/>
</dbReference>
<comment type="subcellular location">
    <subcellularLocation>
        <location evidence="2">Membrane</location>
        <topology evidence="2">Multi-pass membrane protein</topology>
    </subcellularLocation>
</comment>
<keyword evidence="7" id="KW-0378">Hydrolase</keyword>
<accession>A0ABR3SAA6</accession>
<evidence type="ECO:0000256" key="4">
    <source>
        <dbReference type="ARBA" id="ARBA00013039"/>
    </source>
</evidence>
<dbReference type="Gene3D" id="1.20.1540.10">
    <property type="entry name" value="Rhomboid-like"/>
    <property type="match status" value="1"/>
</dbReference>
<keyword evidence="9 10" id="KW-0472">Membrane</keyword>
<evidence type="ECO:0000256" key="10">
    <source>
        <dbReference type="SAM" id="Phobius"/>
    </source>
</evidence>
<dbReference type="SUPFAM" id="SSF144091">
    <property type="entry name" value="Rhomboid-like"/>
    <property type="match status" value="1"/>
</dbReference>
<comment type="caution">
    <text evidence="12">The sequence shown here is derived from an EMBL/GenBank/DDBJ whole genome shotgun (WGS) entry which is preliminary data.</text>
</comment>
<evidence type="ECO:0000313" key="13">
    <source>
        <dbReference type="Proteomes" id="UP001521116"/>
    </source>
</evidence>
<evidence type="ECO:0000256" key="5">
    <source>
        <dbReference type="ARBA" id="ARBA00022670"/>
    </source>
</evidence>
<dbReference type="EC" id="3.4.21.105" evidence="4"/>
<evidence type="ECO:0000313" key="12">
    <source>
        <dbReference type="EMBL" id="KAL1615184.1"/>
    </source>
</evidence>
<comment type="similarity">
    <text evidence="3">Belongs to the peptidase S54 family.</text>
</comment>
<evidence type="ECO:0000256" key="3">
    <source>
        <dbReference type="ARBA" id="ARBA00009045"/>
    </source>
</evidence>
<evidence type="ECO:0000256" key="7">
    <source>
        <dbReference type="ARBA" id="ARBA00022801"/>
    </source>
</evidence>
<sequence length="297" mass="33151">MAFKLPNLNPARLRSYVFRLPLCTRVILLIIVALWTASIFHPGLRQTCALVPDQVSITAGKSADDRMQIHLAQPRFLLTLWCCAAFRLNTFPVTHVGFFHALFNLLAIAPLLERFEAEHGTLVSFALFSGPFATIPGLLYIIIERGILRGNTAVQGASVWVFLLLAVEAMKTHKANPYFSLGPYKIPTWTTPLMLILVTSFLVPNTSLIGHLCGAFVGYLWGLNYIKFLAPPEKILRWIESKLNLLARLPHYVSVDRSTFGRYGVLPSTTPLSTLPSGMVGSTQRLDAFVYLLRLVR</sequence>
<evidence type="ECO:0000259" key="11">
    <source>
        <dbReference type="Pfam" id="PF01694"/>
    </source>
</evidence>
<dbReference type="Pfam" id="PF01694">
    <property type="entry name" value="Rhomboid"/>
    <property type="match status" value="1"/>
</dbReference>